<dbReference type="GO" id="GO:0003723">
    <property type="term" value="F:RNA binding"/>
    <property type="evidence" value="ECO:0007669"/>
    <property type="project" value="InterPro"/>
</dbReference>
<dbReference type="NCBIfam" id="TIGR00523">
    <property type="entry name" value="eIF-1A"/>
    <property type="match status" value="1"/>
</dbReference>
<evidence type="ECO:0000259" key="4">
    <source>
        <dbReference type="PROSITE" id="PS50832"/>
    </source>
</evidence>
<accession>A0A5J4WM21</accession>
<evidence type="ECO:0000313" key="6">
    <source>
        <dbReference type="Proteomes" id="UP000324800"/>
    </source>
</evidence>
<dbReference type="SMART" id="SM00652">
    <property type="entry name" value="eIF1a"/>
    <property type="match status" value="1"/>
</dbReference>
<dbReference type="Proteomes" id="UP000324800">
    <property type="component" value="Unassembled WGS sequence"/>
</dbReference>
<protein>
    <submittedName>
        <fullName evidence="5">Putative Eukaryotic translation initiation factor 1A</fullName>
    </submittedName>
</protein>
<dbReference type="PROSITE" id="PS50832">
    <property type="entry name" value="S1_IF1_TYPE"/>
    <property type="match status" value="1"/>
</dbReference>
<evidence type="ECO:0000256" key="1">
    <source>
        <dbReference type="PROSITE-ProRule" id="PRU00181"/>
    </source>
</evidence>
<dbReference type="InterPro" id="IPR012340">
    <property type="entry name" value="NA-bd_OB-fold"/>
</dbReference>
<name>A0A5J4WM21_9EUKA</name>
<feature type="region of interest" description="Disordered" evidence="3">
    <location>
        <begin position="410"/>
        <end position="438"/>
    </location>
</feature>
<dbReference type="Gene3D" id="3.30.230.70">
    <property type="entry name" value="GHMP Kinase, N-terminal domain"/>
    <property type="match status" value="1"/>
</dbReference>
<dbReference type="InterPro" id="IPR027408">
    <property type="entry name" value="PNPase/RNase_PH_dom_sf"/>
</dbReference>
<feature type="domain" description="S1-like" evidence="4">
    <location>
        <begin position="317"/>
        <end position="391"/>
    </location>
</feature>
<evidence type="ECO:0000313" key="5">
    <source>
        <dbReference type="EMBL" id="KAA6395931.1"/>
    </source>
</evidence>
<comment type="caution">
    <text evidence="5">The sequence shown here is derived from an EMBL/GenBank/DDBJ whole genome shotgun (WGS) entry which is preliminary data.</text>
</comment>
<feature type="compositionally biased region" description="Acidic residues" evidence="3">
    <location>
        <begin position="415"/>
        <end position="438"/>
    </location>
</feature>
<dbReference type="Pfam" id="PF01138">
    <property type="entry name" value="RNase_PH"/>
    <property type="match status" value="1"/>
</dbReference>
<evidence type="ECO:0000256" key="3">
    <source>
        <dbReference type="SAM" id="MobiDB-lite"/>
    </source>
</evidence>
<dbReference type="HAMAP" id="MF_00216">
    <property type="entry name" value="aIF_1A"/>
    <property type="match status" value="1"/>
</dbReference>
<dbReference type="Pfam" id="PF01176">
    <property type="entry name" value="eIF-1a"/>
    <property type="match status" value="1"/>
</dbReference>
<dbReference type="SUPFAM" id="SSF50249">
    <property type="entry name" value="Nucleic acid-binding proteins"/>
    <property type="match status" value="1"/>
</dbReference>
<dbReference type="PANTHER" id="PTHR21668">
    <property type="entry name" value="EIF-1A"/>
    <property type="match status" value="1"/>
</dbReference>
<dbReference type="InterPro" id="IPR006196">
    <property type="entry name" value="RNA-binding_domain_S1_IF1"/>
</dbReference>
<dbReference type="InterPro" id="IPR001253">
    <property type="entry name" value="TIF_eIF-1A"/>
</dbReference>
<organism evidence="5 6">
    <name type="scientific">Streblomastix strix</name>
    <dbReference type="NCBI Taxonomy" id="222440"/>
    <lineage>
        <taxon>Eukaryota</taxon>
        <taxon>Metamonada</taxon>
        <taxon>Preaxostyla</taxon>
        <taxon>Oxymonadida</taxon>
        <taxon>Streblomastigidae</taxon>
        <taxon>Streblomastix</taxon>
    </lineage>
</organism>
<gene>
    <name evidence="5" type="ORF">EZS28_008546</name>
</gene>
<dbReference type="AlphaFoldDB" id="A0A5J4WM21"/>
<evidence type="ECO:0000256" key="2">
    <source>
        <dbReference type="RuleBase" id="RU004364"/>
    </source>
</evidence>
<dbReference type="InterPro" id="IPR001247">
    <property type="entry name" value="ExoRNase_PH_dom1"/>
</dbReference>
<reference evidence="5 6" key="1">
    <citation type="submission" date="2019-03" db="EMBL/GenBank/DDBJ databases">
        <title>Single cell metagenomics reveals metabolic interactions within the superorganism composed of flagellate Streblomastix strix and complex community of Bacteroidetes bacteria on its surface.</title>
        <authorList>
            <person name="Treitli S.C."/>
            <person name="Kolisko M."/>
            <person name="Husnik F."/>
            <person name="Keeling P."/>
            <person name="Hampl V."/>
        </authorList>
    </citation>
    <scope>NUCLEOTIDE SEQUENCE [LARGE SCALE GENOMIC DNA]</scope>
    <source>
        <strain evidence="5">ST1C</strain>
    </source>
</reference>
<sequence length="438" mass="49750">MISAIRTELAWNHHAQGSSFLQVGQTQVFCSIFGPKERSKSSRSQDAELFCSVQKLSGSYFSENNRGGEHTKVRDFQSVYERIQEQRHQEIHNDQQLAEKVLLAIRCAIRGEIYRKSQIEIAIVVVCDDGGILSSCINAASLALANAGIELLALITASYTAILPSALSLEPDQRVISHSKGEVNISILWNVDNWLDQEKQKKEMKDRQERTLFETDNDIITSFFVEGLLNEEEMDNAIVLCISACQEMGRRKINTHQSTKRKFIFKRKIICLNLARLIALFPKNNNTFETVTIIIMPKNKGKGGKNRKKGKNEGDNEKRDLQFKDECQEYAQVIRLLGNGRLEANCFDGKKRQCTIRGKLRKKIWIVQGDIILVSLRDFQDDKGDVIVKYTAEEARRLKQFNQLPENVQITETEAGNDDGDDVADFGEDEEDVDVDDI</sequence>
<keyword evidence="1 5" id="KW-0396">Initiation factor</keyword>
<keyword evidence="1" id="KW-0648">Protein biosynthesis</keyword>
<comment type="similarity">
    <text evidence="2">Belongs to the eIF-1A family.</text>
</comment>
<dbReference type="SUPFAM" id="SSF54211">
    <property type="entry name" value="Ribosomal protein S5 domain 2-like"/>
    <property type="match status" value="1"/>
</dbReference>
<dbReference type="OrthoDB" id="274995at2759"/>
<dbReference type="InterPro" id="IPR020568">
    <property type="entry name" value="Ribosomal_Su5_D2-typ_SF"/>
</dbReference>
<dbReference type="GO" id="GO:0003743">
    <property type="term" value="F:translation initiation factor activity"/>
    <property type="evidence" value="ECO:0007669"/>
    <property type="project" value="UniProtKB-UniRule"/>
</dbReference>
<dbReference type="EMBL" id="SNRW01001559">
    <property type="protein sequence ID" value="KAA6395931.1"/>
    <property type="molecule type" value="Genomic_DNA"/>
</dbReference>
<proteinExistence type="inferred from homology"/>
<dbReference type="CDD" id="cd05793">
    <property type="entry name" value="S1_IF1A"/>
    <property type="match status" value="1"/>
</dbReference>
<dbReference type="Gene3D" id="2.40.50.140">
    <property type="entry name" value="Nucleic acid-binding proteins"/>
    <property type="match status" value="1"/>
</dbReference>